<evidence type="ECO:0000256" key="1">
    <source>
        <dbReference type="SAM" id="Phobius"/>
    </source>
</evidence>
<keyword evidence="1" id="KW-0812">Transmembrane</keyword>
<accession>A0A2Z7A663</accession>
<organism evidence="2 3">
    <name type="scientific">Dorcoceras hygrometricum</name>
    <dbReference type="NCBI Taxonomy" id="472368"/>
    <lineage>
        <taxon>Eukaryota</taxon>
        <taxon>Viridiplantae</taxon>
        <taxon>Streptophyta</taxon>
        <taxon>Embryophyta</taxon>
        <taxon>Tracheophyta</taxon>
        <taxon>Spermatophyta</taxon>
        <taxon>Magnoliopsida</taxon>
        <taxon>eudicotyledons</taxon>
        <taxon>Gunneridae</taxon>
        <taxon>Pentapetalae</taxon>
        <taxon>asterids</taxon>
        <taxon>lamiids</taxon>
        <taxon>Lamiales</taxon>
        <taxon>Gesneriaceae</taxon>
        <taxon>Didymocarpoideae</taxon>
        <taxon>Trichosporeae</taxon>
        <taxon>Loxocarpinae</taxon>
        <taxon>Dorcoceras</taxon>
    </lineage>
</organism>
<evidence type="ECO:0000313" key="3">
    <source>
        <dbReference type="Proteomes" id="UP000250235"/>
    </source>
</evidence>
<feature type="transmembrane region" description="Helical" evidence="1">
    <location>
        <begin position="48"/>
        <end position="67"/>
    </location>
</feature>
<dbReference type="EMBL" id="KV018594">
    <property type="protein sequence ID" value="KZV16761.1"/>
    <property type="molecule type" value="Genomic_DNA"/>
</dbReference>
<dbReference type="Proteomes" id="UP000250235">
    <property type="component" value="Unassembled WGS sequence"/>
</dbReference>
<keyword evidence="1" id="KW-0472">Membrane</keyword>
<reference evidence="2 3" key="1">
    <citation type="journal article" date="2015" name="Proc. Natl. Acad. Sci. U.S.A.">
        <title>The resurrection genome of Boea hygrometrica: A blueprint for survival of dehydration.</title>
        <authorList>
            <person name="Xiao L."/>
            <person name="Yang G."/>
            <person name="Zhang L."/>
            <person name="Yang X."/>
            <person name="Zhao S."/>
            <person name="Ji Z."/>
            <person name="Zhou Q."/>
            <person name="Hu M."/>
            <person name="Wang Y."/>
            <person name="Chen M."/>
            <person name="Xu Y."/>
            <person name="Jin H."/>
            <person name="Xiao X."/>
            <person name="Hu G."/>
            <person name="Bao F."/>
            <person name="Hu Y."/>
            <person name="Wan P."/>
            <person name="Li L."/>
            <person name="Deng X."/>
            <person name="Kuang T."/>
            <person name="Xiang C."/>
            <person name="Zhu J.K."/>
            <person name="Oliver M.J."/>
            <person name="He Y."/>
        </authorList>
    </citation>
    <scope>NUCLEOTIDE SEQUENCE [LARGE SCALE GENOMIC DNA]</scope>
    <source>
        <strain evidence="3">cv. XS01</strain>
    </source>
</reference>
<proteinExistence type="predicted"/>
<sequence>MTFRVVRTNRYNQDLGLIHSTNGNHLENSKEGSSIDHQLLSVLGFDPMSLWGLVVFLVVLFSGNPGFTAGRGFSPAGGAQEVMPHRHRGRGRGSLRNWQDRMRIGIALLAVSRSRHEEEEEVGDLPPPVERMDVVIARFQRMNPSRMCFGVFTLFRA</sequence>
<keyword evidence="3" id="KW-1185">Reference proteome</keyword>
<keyword evidence="1" id="KW-1133">Transmembrane helix</keyword>
<evidence type="ECO:0000313" key="2">
    <source>
        <dbReference type="EMBL" id="KZV16761.1"/>
    </source>
</evidence>
<name>A0A2Z7A663_9LAMI</name>
<protein>
    <submittedName>
        <fullName evidence="2">Uncharacterized protein</fullName>
    </submittedName>
</protein>
<dbReference type="AlphaFoldDB" id="A0A2Z7A663"/>
<gene>
    <name evidence="2" type="ORF">F511_40801</name>
</gene>